<keyword evidence="3" id="KW-0732">Signal</keyword>
<keyword evidence="2" id="KW-0378">Hydrolase</keyword>
<dbReference type="PANTHER" id="PTHR40841:SF2">
    <property type="entry name" value="SIDEROPHORE-DEGRADING ESTERASE (EUROFUNG)"/>
    <property type="match status" value="1"/>
</dbReference>
<evidence type="ECO:0000256" key="1">
    <source>
        <dbReference type="ARBA" id="ARBA00005622"/>
    </source>
</evidence>
<name>A0A7G9SIA7_9SPHN</name>
<dbReference type="InterPro" id="IPR029058">
    <property type="entry name" value="AB_hydrolase_fold"/>
</dbReference>
<evidence type="ECO:0000256" key="2">
    <source>
        <dbReference type="ARBA" id="ARBA00022801"/>
    </source>
</evidence>
<protein>
    <recommendedName>
        <fullName evidence="6">Alpha/beta hydrolase</fullName>
    </recommendedName>
</protein>
<dbReference type="Pfam" id="PF00756">
    <property type="entry name" value="Esterase"/>
    <property type="match status" value="1"/>
</dbReference>
<feature type="chain" id="PRO_5028858018" description="Alpha/beta hydrolase" evidence="3">
    <location>
        <begin position="23"/>
        <end position="204"/>
    </location>
</feature>
<dbReference type="Proteomes" id="UP000515971">
    <property type="component" value="Chromosome"/>
</dbReference>
<dbReference type="InterPro" id="IPR052558">
    <property type="entry name" value="Siderophore_Hydrolase_D"/>
</dbReference>
<dbReference type="KEGG" id="slut:H9L13_01060"/>
<sequence length="204" mass="21931">MRLPIITVVAFALLSLGQPADANPQLAAIPGARANMDLLAPQPFQSRAFAYPHELTIALPASYAAQPGRKYPVLWVLDGPLMTRAVVGILDTLVIGNHAPEMIVIGIGSPAKDGLAGVGRRIVEYSPQGRGYAPPGLAGEAWAKVAPIPDFPHRADDFLAMLIDDLRPRLAARYRFSGEHTLYGHSAGGWWRHIPSFSAALSRK</sequence>
<feature type="signal peptide" evidence="3">
    <location>
        <begin position="1"/>
        <end position="22"/>
    </location>
</feature>
<dbReference type="RefSeq" id="WP_187538265.1">
    <property type="nucleotide sequence ID" value="NZ_CP060718.1"/>
</dbReference>
<dbReference type="SUPFAM" id="SSF53474">
    <property type="entry name" value="alpha/beta-Hydrolases"/>
    <property type="match status" value="1"/>
</dbReference>
<dbReference type="GO" id="GO:0016788">
    <property type="term" value="F:hydrolase activity, acting on ester bonds"/>
    <property type="evidence" value="ECO:0007669"/>
    <property type="project" value="TreeGrafter"/>
</dbReference>
<evidence type="ECO:0000313" key="4">
    <source>
        <dbReference type="EMBL" id="QNN67582.1"/>
    </source>
</evidence>
<dbReference type="InterPro" id="IPR000801">
    <property type="entry name" value="Esterase-like"/>
</dbReference>
<reference evidence="4 5" key="1">
    <citation type="submission" date="2020-08" db="EMBL/GenBank/DDBJ databases">
        <title>Genome sequence of Sphingomonas lutea KCTC 23642T.</title>
        <authorList>
            <person name="Hyun D.-W."/>
            <person name="Bae J.-W."/>
        </authorList>
    </citation>
    <scope>NUCLEOTIDE SEQUENCE [LARGE SCALE GENOMIC DNA]</scope>
    <source>
        <strain evidence="4 5">KCTC 23642</strain>
    </source>
</reference>
<dbReference type="PANTHER" id="PTHR40841">
    <property type="entry name" value="SIDEROPHORE TRIACETYLFUSARININE C ESTERASE"/>
    <property type="match status" value="1"/>
</dbReference>
<gene>
    <name evidence="4" type="ORF">H9L13_01060</name>
</gene>
<dbReference type="EMBL" id="CP060718">
    <property type="protein sequence ID" value="QNN67582.1"/>
    <property type="molecule type" value="Genomic_DNA"/>
</dbReference>
<evidence type="ECO:0000256" key="3">
    <source>
        <dbReference type="SAM" id="SignalP"/>
    </source>
</evidence>
<comment type="similarity">
    <text evidence="1">Belongs to the esterase D family.</text>
</comment>
<evidence type="ECO:0008006" key="6">
    <source>
        <dbReference type="Google" id="ProtNLM"/>
    </source>
</evidence>
<organism evidence="4 5">
    <name type="scientific">Sphingomonas lutea</name>
    <dbReference type="NCBI Taxonomy" id="1045317"/>
    <lineage>
        <taxon>Bacteria</taxon>
        <taxon>Pseudomonadati</taxon>
        <taxon>Pseudomonadota</taxon>
        <taxon>Alphaproteobacteria</taxon>
        <taxon>Sphingomonadales</taxon>
        <taxon>Sphingomonadaceae</taxon>
        <taxon>Sphingomonas</taxon>
    </lineage>
</organism>
<accession>A0A7G9SIA7</accession>
<proteinExistence type="inferred from homology"/>
<dbReference type="Gene3D" id="3.40.50.1820">
    <property type="entry name" value="alpha/beta hydrolase"/>
    <property type="match status" value="1"/>
</dbReference>
<evidence type="ECO:0000313" key="5">
    <source>
        <dbReference type="Proteomes" id="UP000515971"/>
    </source>
</evidence>
<dbReference type="AlphaFoldDB" id="A0A7G9SIA7"/>
<keyword evidence="5" id="KW-1185">Reference proteome</keyword>